<dbReference type="AlphaFoldDB" id="A0AAN6PTI9"/>
<reference evidence="2" key="1">
    <citation type="journal article" date="2023" name="Mol. Phylogenet. Evol.">
        <title>Genome-scale phylogeny and comparative genomics of the fungal order Sordariales.</title>
        <authorList>
            <person name="Hensen N."/>
            <person name="Bonometti L."/>
            <person name="Westerberg I."/>
            <person name="Brannstrom I.O."/>
            <person name="Guillou S."/>
            <person name="Cros-Aarteil S."/>
            <person name="Calhoun S."/>
            <person name="Haridas S."/>
            <person name="Kuo A."/>
            <person name="Mondo S."/>
            <person name="Pangilinan J."/>
            <person name="Riley R."/>
            <person name="LaButti K."/>
            <person name="Andreopoulos B."/>
            <person name="Lipzen A."/>
            <person name="Chen C."/>
            <person name="Yan M."/>
            <person name="Daum C."/>
            <person name="Ng V."/>
            <person name="Clum A."/>
            <person name="Steindorff A."/>
            <person name="Ohm R.A."/>
            <person name="Martin F."/>
            <person name="Silar P."/>
            <person name="Natvig D.O."/>
            <person name="Lalanne C."/>
            <person name="Gautier V."/>
            <person name="Ament-Velasquez S.L."/>
            <person name="Kruys A."/>
            <person name="Hutchinson M.I."/>
            <person name="Powell A.J."/>
            <person name="Barry K."/>
            <person name="Miller A.N."/>
            <person name="Grigoriev I.V."/>
            <person name="Debuchy R."/>
            <person name="Gladieux P."/>
            <person name="Hiltunen Thoren M."/>
            <person name="Johannesson H."/>
        </authorList>
    </citation>
    <scope>NUCLEOTIDE SEQUENCE</scope>
    <source>
        <strain evidence="2">CBS 757.83</strain>
    </source>
</reference>
<dbReference type="EMBL" id="MU863670">
    <property type="protein sequence ID" value="KAK4097680.1"/>
    <property type="molecule type" value="Genomic_DNA"/>
</dbReference>
<dbReference type="InterPro" id="IPR010730">
    <property type="entry name" value="HET"/>
</dbReference>
<keyword evidence="3" id="KW-1185">Reference proteome</keyword>
<evidence type="ECO:0000313" key="2">
    <source>
        <dbReference type="EMBL" id="KAK4097680.1"/>
    </source>
</evidence>
<proteinExistence type="predicted"/>
<name>A0AAN6PTI9_9PEZI</name>
<sequence length="704" mass="78854">MNDAFCLPCQSLFEGTVEPEPEADETEKYWRERSWIRSHRAHGGALALQECAQTRCLLCAAVWSQLPRRDQDRWLAADEASSSSAEARNPIRFMVGLSESSGCDRPSVDVMIRGDGAATACRFYSTALDGPETEALMVPPLRPQDECVSTSSDVSMQWAKQMLEKCEPRHEKCWTTPPTTAARLPTRLIFLGKPGEVPRLIETSEELLLGPGSPPLRYTTLSHCWGEVHPPKLTSETRRQFYDGIRYQDLPKSFTDVMDITQFLGIEYIWIDSLCIIQGDKEDWEHECTRMADVYRYSYCNIAALEATDSRGGCFHGREPTFLRPVVVESRWQGRDRALWVYKPCLGPRELGWEIDDAPVHQRAWVLQERLLSRRILHFGRKMIFWECRELLASEAGAAFDSASLYSYLRNPLNHDGGTTAGLSQDQLYNIVLAWNETAVRRYTGARLTFLTDKFVALSALARELHQVLSSETDKEVKYLAGLWSLFLERQLLWFALFPKTTTKLSPITDGVTAPSWSWASLNGPVEILSGGKNEMELVAHVADHTLVPNSGDPFLGPAAQSKSVLEITGLCWRLTACEATVYPIVVNLSLDSAVDSESSAAGTASLLLPIAIKRQRGSITGLMLREAGHMEKTTSYERVGGFFVGLNSVDQGPSSSAWLDKVIDLLLEHNIIWPSQLDGQPNQTTVTHDVKKKATTRQTIYLE</sequence>
<dbReference type="PANTHER" id="PTHR33112">
    <property type="entry name" value="DOMAIN PROTEIN, PUTATIVE-RELATED"/>
    <property type="match status" value="1"/>
</dbReference>
<dbReference type="PANTHER" id="PTHR33112:SF10">
    <property type="entry name" value="TOL"/>
    <property type="match status" value="1"/>
</dbReference>
<protein>
    <submittedName>
        <fullName evidence="2">HET-domain-containing protein</fullName>
    </submittedName>
</protein>
<reference evidence="2" key="2">
    <citation type="submission" date="2023-05" db="EMBL/GenBank/DDBJ databases">
        <authorList>
            <consortium name="Lawrence Berkeley National Laboratory"/>
            <person name="Steindorff A."/>
            <person name="Hensen N."/>
            <person name="Bonometti L."/>
            <person name="Westerberg I."/>
            <person name="Brannstrom I.O."/>
            <person name="Guillou S."/>
            <person name="Cros-Aarteil S."/>
            <person name="Calhoun S."/>
            <person name="Haridas S."/>
            <person name="Kuo A."/>
            <person name="Mondo S."/>
            <person name="Pangilinan J."/>
            <person name="Riley R."/>
            <person name="Labutti K."/>
            <person name="Andreopoulos B."/>
            <person name="Lipzen A."/>
            <person name="Chen C."/>
            <person name="Yanf M."/>
            <person name="Daum C."/>
            <person name="Ng V."/>
            <person name="Clum A."/>
            <person name="Ohm R."/>
            <person name="Martin F."/>
            <person name="Silar P."/>
            <person name="Natvig D."/>
            <person name="Lalanne C."/>
            <person name="Gautier V."/>
            <person name="Ament-Velasquez S.L."/>
            <person name="Kruys A."/>
            <person name="Hutchinson M.I."/>
            <person name="Powell A.J."/>
            <person name="Barry K."/>
            <person name="Miller A.N."/>
            <person name="Grigoriev I.V."/>
            <person name="Debuchy R."/>
            <person name="Gladieux P."/>
            <person name="Thoren M.H."/>
            <person name="Johannesson H."/>
        </authorList>
    </citation>
    <scope>NUCLEOTIDE SEQUENCE</scope>
    <source>
        <strain evidence="2">CBS 757.83</strain>
    </source>
</reference>
<evidence type="ECO:0000313" key="3">
    <source>
        <dbReference type="Proteomes" id="UP001305647"/>
    </source>
</evidence>
<dbReference type="Pfam" id="PF06985">
    <property type="entry name" value="HET"/>
    <property type="match status" value="1"/>
</dbReference>
<accession>A0AAN6PTI9</accession>
<feature type="domain" description="Heterokaryon incompatibility" evidence="1">
    <location>
        <begin position="218"/>
        <end position="369"/>
    </location>
</feature>
<evidence type="ECO:0000259" key="1">
    <source>
        <dbReference type="Pfam" id="PF06985"/>
    </source>
</evidence>
<organism evidence="2 3">
    <name type="scientific">Parathielavia hyrcaniae</name>
    <dbReference type="NCBI Taxonomy" id="113614"/>
    <lineage>
        <taxon>Eukaryota</taxon>
        <taxon>Fungi</taxon>
        <taxon>Dikarya</taxon>
        <taxon>Ascomycota</taxon>
        <taxon>Pezizomycotina</taxon>
        <taxon>Sordariomycetes</taxon>
        <taxon>Sordariomycetidae</taxon>
        <taxon>Sordariales</taxon>
        <taxon>Chaetomiaceae</taxon>
        <taxon>Parathielavia</taxon>
    </lineage>
</organism>
<gene>
    <name evidence="2" type="ORF">N658DRAFT_489030</name>
</gene>
<comment type="caution">
    <text evidence="2">The sequence shown here is derived from an EMBL/GenBank/DDBJ whole genome shotgun (WGS) entry which is preliminary data.</text>
</comment>
<dbReference type="Proteomes" id="UP001305647">
    <property type="component" value="Unassembled WGS sequence"/>
</dbReference>